<dbReference type="InterPro" id="IPR050327">
    <property type="entry name" value="Proton-linked_MCT"/>
</dbReference>
<dbReference type="AlphaFoldDB" id="A0A482J2X9"/>
<feature type="transmembrane region" description="Helical" evidence="5">
    <location>
        <begin position="150"/>
        <end position="168"/>
    </location>
</feature>
<evidence type="ECO:0000256" key="2">
    <source>
        <dbReference type="ARBA" id="ARBA00022989"/>
    </source>
</evidence>
<feature type="domain" description="Major facilitator superfamily (MFS) profile" evidence="6">
    <location>
        <begin position="81"/>
        <end position="470"/>
    </location>
</feature>
<dbReference type="Proteomes" id="UP000253772">
    <property type="component" value="Chromosome c2"/>
</dbReference>
<dbReference type="InterPro" id="IPR036259">
    <property type="entry name" value="MFS_trans_sf"/>
</dbReference>
<feature type="region of interest" description="Disordered" evidence="4">
    <location>
        <begin position="39"/>
        <end position="72"/>
    </location>
</feature>
<keyword evidence="1 5" id="KW-0812">Transmembrane</keyword>
<dbReference type="PANTHER" id="PTHR11360:SF284">
    <property type="entry name" value="EG:103B4.3 PROTEIN-RELATED"/>
    <property type="match status" value="1"/>
</dbReference>
<organism evidence="7 8">
    <name type="scientific">Cupriavidus metallidurans</name>
    <dbReference type="NCBI Taxonomy" id="119219"/>
    <lineage>
        <taxon>Bacteria</taxon>
        <taxon>Pseudomonadati</taxon>
        <taxon>Pseudomonadota</taxon>
        <taxon>Betaproteobacteria</taxon>
        <taxon>Burkholderiales</taxon>
        <taxon>Burkholderiaceae</taxon>
        <taxon>Cupriavidus</taxon>
    </lineage>
</organism>
<accession>A0A482J2X9</accession>
<feature type="transmembrane region" description="Helical" evidence="5">
    <location>
        <begin position="415"/>
        <end position="434"/>
    </location>
</feature>
<protein>
    <submittedName>
        <fullName evidence="7">MFS transporter</fullName>
    </submittedName>
</protein>
<feature type="transmembrane region" description="Helical" evidence="5">
    <location>
        <begin position="235"/>
        <end position="257"/>
    </location>
</feature>
<evidence type="ECO:0000256" key="4">
    <source>
        <dbReference type="SAM" id="MobiDB-lite"/>
    </source>
</evidence>
<feature type="transmembrane region" description="Helical" evidence="5">
    <location>
        <begin position="446"/>
        <end position="465"/>
    </location>
</feature>
<evidence type="ECO:0000256" key="1">
    <source>
        <dbReference type="ARBA" id="ARBA00022692"/>
    </source>
</evidence>
<proteinExistence type="predicted"/>
<keyword evidence="2 5" id="KW-1133">Transmembrane helix</keyword>
<reference evidence="7 8" key="1">
    <citation type="submission" date="2019-03" db="EMBL/GenBank/DDBJ databases">
        <title>Comparative insights into the high quality Complete genome sequence of highly metal resistant Cupriavidus metallidurans strain BS1 isolated from a gold-copper mine.</title>
        <authorList>
            <person name="Mazhar H.S."/>
            <person name="Rensing C."/>
        </authorList>
    </citation>
    <scope>NUCLEOTIDE SEQUENCE [LARGE SCALE GENOMIC DNA]</scope>
    <source>
        <strain evidence="7 8">BS1</strain>
    </source>
</reference>
<evidence type="ECO:0000256" key="5">
    <source>
        <dbReference type="SAM" id="Phobius"/>
    </source>
</evidence>
<dbReference type="InterPro" id="IPR011701">
    <property type="entry name" value="MFS"/>
</dbReference>
<dbReference type="Gene3D" id="1.20.1250.20">
    <property type="entry name" value="MFS general substrate transporter like domains"/>
    <property type="match status" value="1"/>
</dbReference>
<feature type="transmembrane region" description="Helical" evidence="5">
    <location>
        <begin position="329"/>
        <end position="348"/>
    </location>
</feature>
<sequence length="480" mass="51483">MTGAYGGGRGEWPHYSMARHLLPCVRRMAKRPKCRLNGRTGAHEMEDIQRLHPTDSMTDAPRSHTRAASQPAAPAPWWRDTVFLLLAGGLVMGLALGARHVQGLFLLPIIGDRGWTRESIGFAMAVQNLTWGIAQPFTGMVADRFGSWKVMLAGLVLYALGLYGMAVITSAPAFMLVAGVCIGVAQSGTTFGVVYGALSRMVPPEDRSRTLGIAGAIGGIGQFLMVPSAQALLSFAGWTNALMVLAVCAAVLIPFALPFRDRAPASDAATGDQPPMPMLAAIREAFSHSGFWLLNLGFLACGFQLAFIANHLPAYLRDKGMQPADGMAALAIIALANIFGTYVFGWLGGRHTRKYLLAGVYLARTSAMALFVLLPLSPMSLYAFAAVMGFLWLGTVPLTSGIVSQVFGVRYITTLFGFVFFGHQLGSFLGVWLGGVVFELTQSYDLVWMGAMALGVIAAALHWPIDDRTIARAPMRPARA</sequence>
<dbReference type="PROSITE" id="PS50850">
    <property type="entry name" value="MFS"/>
    <property type="match status" value="1"/>
</dbReference>
<dbReference type="OrthoDB" id="146345at2"/>
<name>A0A482J2X9_9BURK</name>
<dbReference type="Pfam" id="PF07690">
    <property type="entry name" value="MFS_1"/>
    <property type="match status" value="1"/>
</dbReference>
<evidence type="ECO:0000313" key="7">
    <source>
        <dbReference type="EMBL" id="QBP13977.1"/>
    </source>
</evidence>
<feature type="transmembrane region" description="Helical" evidence="5">
    <location>
        <begin position="355"/>
        <end position="376"/>
    </location>
</feature>
<gene>
    <name evidence="7" type="ORF">DDF84_031085</name>
</gene>
<dbReference type="EMBL" id="CP037901">
    <property type="protein sequence ID" value="QBP13977.1"/>
    <property type="molecule type" value="Genomic_DNA"/>
</dbReference>
<evidence type="ECO:0000313" key="8">
    <source>
        <dbReference type="Proteomes" id="UP000253772"/>
    </source>
</evidence>
<feature type="transmembrane region" description="Helical" evidence="5">
    <location>
        <begin position="174"/>
        <end position="198"/>
    </location>
</feature>
<feature type="compositionally biased region" description="Basic and acidic residues" evidence="4">
    <location>
        <begin position="41"/>
        <end position="53"/>
    </location>
</feature>
<evidence type="ECO:0000256" key="3">
    <source>
        <dbReference type="ARBA" id="ARBA00023136"/>
    </source>
</evidence>
<dbReference type="GO" id="GO:0022857">
    <property type="term" value="F:transmembrane transporter activity"/>
    <property type="evidence" value="ECO:0007669"/>
    <property type="project" value="InterPro"/>
</dbReference>
<dbReference type="PANTHER" id="PTHR11360">
    <property type="entry name" value="MONOCARBOXYLATE TRANSPORTER"/>
    <property type="match status" value="1"/>
</dbReference>
<dbReference type="InterPro" id="IPR020846">
    <property type="entry name" value="MFS_dom"/>
</dbReference>
<dbReference type="CDD" id="cd17355">
    <property type="entry name" value="MFS_YcxA_like"/>
    <property type="match status" value="1"/>
</dbReference>
<feature type="transmembrane region" description="Helical" evidence="5">
    <location>
        <begin position="291"/>
        <end position="309"/>
    </location>
</feature>
<dbReference type="SUPFAM" id="SSF103473">
    <property type="entry name" value="MFS general substrate transporter"/>
    <property type="match status" value="1"/>
</dbReference>
<keyword evidence="3 5" id="KW-0472">Membrane</keyword>
<evidence type="ECO:0000259" key="6">
    <source>
        <dbReference type="PROSITE" id="PS50850"/>
    </source>
</evidence>
<feature type="transmembrane region" description="Helical" evidence="5">
    <location>
        <begin position="382"/>
        <end position="403"/>
    </location>
</feature>
<feature type="transmembrane region" description="Helical" evidence="5">
    <location>
        <begin position="210"/>
        <end position="229"/>
    </location>
</feature>